<dbReference type="OrthoDB" id="21124at2759"/>
<protein>
    <submittedName>
        <fullName evidence="1">Uncharacterized protein</fullName>
    </submittedName>
</protein>
<name>A0A7J6X0D0_THATH</name>
<dbReference type="Proteomes" id="UP000554482">
    <property type="component" value="Unassembled WGS sequence"/>
</dbReference>
<keyword evidence="2" id="KW-1185">Reference proteome</keyword>
<evidence type="ECO:0000313" key="1">
    <source>
        <dbReference type="EMBL" id="KAF5203189.1"/>
    </source>
</evidence>
<sequence length="76" mass="8750">MKSRADEEAEERGLALYRSSLTKPPSTKPCGVMTLYKDVDHDFSEGQKSPANNRLHNMFVVPSRFQWILLCVLRPR</sequence>
<dbReference type="EMBL" id="JABWDY010007138">
    <property type="protein sequence ID" value="KAF5203189.1"/>
    <property type="molecule type" value="Genomic_DNA"/>
</dbReference>
<proteinExistence type="predicted"/>
<accession>A0A7J6X0D0</accession>
<comment type="caution">
    <text evidence="1">The sequence shown here is derived from an EMBL/GenBank/DDBJ whole genome shotgun (WGS) entry which is preliminary data.</text>
</comment>
<dbReference type="AlphaFoldDB" id="A0A7J6X0D0"/>
<organism evidence="1 2">
    <name type="scientific">Thalictrum thalictroides</name>
    <name type="common">Rue-anemone</name>
    <name type="synonym">Anemone thalictroides</name>
    <dbReference type="NCBI Taxonomy" id="46969"/>
    <lineage>
        <taxon>Eukaryota</taxon>
        <taxon>Viridiplantae</taxon>
        <taxon>Streptophyta</taxon>
        <taxon>Embryophyta</taxon>
        <taxon>Tracheophyta</taxon>
        <taxon>Spermatophyta</taxon>
        <taxon>Magnoliopsida</taxon>
        <taxon>Ranunculales</taxon>
        <taxon>Ranunculaceae</taxon>
        <taxon>Thalictroideae</taxon>
        <taxon>Thalictrum</taxon>
    </lineage>
</organism>
<gene>
    <name evidence="1" type="ORF">FRX31_007224</name>
</gene>
<reference evidence="1 2" key="1">
    <citation type="submission" date="2020-06" db="EMBL/GenBank/DDBJ databases">
        <title>Transcriptomic and genomic resources for Thalictrum thalictroides and T. hernandezii: Facilitating candidate gene discovery in an emerging model plant lineage.</title>
        <authorList>
            <person name="Arias T."/>
            <person name="Riano-Pachon D.M."/>
            <person name="Di Stilio V.S."/>
        </authorList>
    </citation>
    <scope>NUCLEOTIDE SEQUENCE [LARGE SCALE GENOMIC DNA]</scope>
    <source>
        <strain evidence="2">cv. WT478/WT964</strain>
        <tissue evidence="1">Leaves</tissue>
    </source>
</reference>
<evidence type="ECO:0000313" key="2">
    <source>
        <dbReference type="Proteomes" id="UP000554482"/>
    </source>
</evidence>